<name>A0A1H8TFS4_9PSEU</name>
<gene>
    <name evidence="3" type="ORF">SAMN04489732_102606</name>
</gene>
<accession>A0A1H8TFS4</accession>
<dbReference type="InterPro" id="IPR029058">
    <property type="entry name" value="AB_hydrolase_fold"/>
</dbReference>
<dbReference type="Pfam" id="PF12697">
    <property type="entry name" value="Abhydrolase_6"/>
    <property type="match status" value="1"/>
</dbReference>
<reference evidence="3 4" key="1">
    <citation type="submission" date="2016-10" db="EMBL/GenBank/DDBJ databases">
        <authorList>
            <person name="de Groot N.N."/>
        </authorList>
    </citation>
    <scope>NUCLEOTIDE SEQUENCE [LARGE SCALE GENOMIC DNA]</scope>
    <source>
        <strain evidence="3 4">DSM 44993</strain>
    </source>
</reference>
<sequence>MRPVILVHGLMGTAAAHYGPCESLWTHPVVTVGLPGHGTDRELPEHPAPVAIDRVRAAIREQPEPPLVVGLSYLGAAVALHAAAAEGAEAVHGVVLSGYSLIVRPSTLGRWLAAFIGMAADQQRTRDHFAETHGPAWEHLLTTTTAELDDGCLRLPQAADITSLGLPVLLINGALLENERLAVQAAAEAGADVAVVAGAGHLVPPDSPRTFVASVEEFGDRITKQRTTFHERRRVAARTAAAREASRPAERDEPVPATHGGAA</sequence>
<feature type="domain" description="AB hydrolase-1" evidence="2">
    <location>
        <begin position="4"/>
        <end position="213"/>
    </location>
</feature>
<dbReference type="EMBL" id="FOEF01000002">
    <property type="protein sequence ID" value="SEO89930.1"/>
    <property type="molecule type" value="Genomic_DNA"/>
</dbReference>
<evidence type="ECO:0000313" key="3">
    <source>
        <dbReference type="EMBL" id="SEO89930.1"/>
    </source>
</evidence>
<dbReference type="InterPro" id="IPR000073">
    <property type="entry name" value="AB_hydrolase_1"/>
</dbReference>
<dbReference type="AlphaFoldDB" id="A0A1H8TFS4"/>
<dbReference type="Gene3D" id="3.40.50.1820">
    <property type="entry name" value="alpha/beta hydrolase"/>
    <property type="match status" value="1"/>
</dbReference>
<protein>
    <submittedName>
        <fullName evidence="3">Pimeloyl-ACP methyl ester carboxylesterase</fullName>
    </submittedName>
</protein>
<feature type="compositionally biased region" description="Basic and acidic residues" evidence="1">
    <location>
        <begin position="244"/>
        <end position="254"/>
    </location>
</feature>
<evidence type="ECO:0000313" key="4">
    <source>
        <dbReference type="Proteomes" id="UP000198582"/>
    </source>
</evidence>
<feature type="region of interest" description="Disordered" evidence="1">
    <location>
        <begin position="231"/>
        <end position="263"/>
    </location>
</feature>
<dbReference type="Proteomes" id="UP000198582">
    <property type="component" value="Unassembled WGS sequence"/>
</dbReference>
<dbReference type="GO" id="GO:0003824">
    <property type="term" value="F:catalytic activity"/>
    <property type="evidence" value="ECO:0007669"/>
    <property type="project" value="UniProtKB-ARBA"/>
</dbReference>
<dbReference type="OrthoDB" id="3371334at2"/>
<proteinExistence type="predicted"/>
<keyword evidence="4" id="KW-1185">Reference proteome</keyword>
<organism evidence="3 4">
    <name type="scientific">Amycolatopsis saalfeldensis</name>
    <dbReference type="NCBI Taxonomy" id="394193"/>
    <lineage>
        <taxon>Bacteria</taxon>
        <taxon>Bacillati</taxon>
        <taxon>Actinomycetota</taxon>
        <taxon>Actinomycetes</taxon>
        <taxon>Pseudonocardiales</taxon>
        <taxon>Pseudonocardiaceae</taxon>
        <taxon>Amycolatopsis</taxon>
    </lineage>
</organism>
<evidence type="ECO:0000256" key="1">
    <source>
        <dbReference type="SAM" id="MobiDB-lite"/>
    </source>
</evidence>
<evidence type="ECO:0000259" key="2">
    <source>
        <dbReference type="Pfam" id="PF12697"/>
    </source>
</evidence>
<dbReference type="STRING" id="394193.SAMN04489732_102606"/>
<dbReference type="RefSeq" id="WP_143086144.1">
    <property type="nucleotide sequence ID" value="NZ_FOEF01000002.1"/>
</dbReference>
<dbReference type="SUPFAM" id="SSF53474">
    <property type="entry name" value="alpha/beta-Hydrolases"/>
    <property type="match status" value="1"/>
</dbReference>